<dbReference type="RefSeq" id="XP_024324793.1">
    <property type="nucleotide sequence ID" value="XM_024467732.1"/>
</dbReference>
<feature type="region of interest" description="Disordered" evidence="1">
    <location>
        <begin position="178"/>
        <end position="198"/>
    </location>
</feature>
<feature type="compositionally biased region" description="Acidic residues" evidence="1">
    <location>
        <begin position="52"/>
        <end position="65"/>
    </location>
</feature>
<dbReference type="PANTHER" id="PTHR22684:SF0">
    <property type="entry name" value="RIBOSOME QUALITY CONTROL COMPLEX SUBUNIT TCF25"/>
    <property type="match status" value="1"/>
</dbReference>
<feature type="compositionally biased region" description="Basic and acidic residues" evidence="1">
    <location>
        <begin position="99"/>
        <end position="112"/>
    </location>
</feature>
<dbReference type="VEuPathDB" id="FungiDB:GMDG_05587"/>
<protein>
    <recommendedName>
        <fullName evidence="3">Transcription factor 25</fullName>
    </recommendedName>
</protein>
<feature type="compositionally biased region" description="Acidic residues" evidence="1">
    <location>
        <begin position="723"/>
        <end position="749"/>
    </location>
</feature>
<dbReference type="OrthoDB" id="205993at2759"/>
<sequence>MSSRQIRKLQQQRELEQAKLREAAAEEGSNDEQEDYRPPAKASLFSSFAALQDEDIDDDDEEETKIDEKSHMSADEAQPSPAPKKAKKSKKKKKKAKAKAQETSEAQKPETKDDGDDIDAALRELNVSDKKAGQIPQLPKLELDPNYERMCTLLGINSQHLKVGNEMRNLFGRAAVEDNDEAGGPVPRGGRRRQRAQQQHVDLETALKGHHAPGKGLPDVTLRRNIFIQGKDEWPRATTGGLTMKKVEEIELIDGTNEFRFVHDNAYEAVQNQFRIYVEMGDPQNLIGLLQKNPYHISLLLQVSKIAKDQSDHSLSNDLIERALFSFGRAATSLFATKMSLGKARLDFARPENRELWLAGYHYIRSLTMKGTYRTAFEWAKLLLLLDLEDDPYCFKLVVHHLAIRAHQFEWLVDAVSSPMFGDDRGFTEDFQLPSLALAHMHLKHGAECREVLGRAIKKFPYLFCLLFKELNLDDAPPSIWGILPRNKGEEFFSSVYIKQTKDLWSTPEATSLLVEVAHAVGKSDPKDIIPIPNECMDLDAARFIYLDNTPALMSLVPSHLMHRLPNSDSDPLPPEAEMNIFSHPTQRLAFATGASGMGPNGELEGFFDPVAAIRQLIPGWRGPPPETDELIPGVIEAGPIQEIVDRETENGEFAAVEALNRGDWAAEGHVRNLGSVRRLYRYLFGDRSHVTEEERAEGQRRREELREQIGNNPELVERVLREDDDEFPEGYSDYDDEEEEDEFEDAEETHEGTVEDAEERHAGNVEIAGERHEGNTR</sequence>
<feature type="compositionally biased region" description="Low complexity" evidence="1">
    <location>
        <begin position="42"/>
        <end position="51"/>
    </location>
</feature>
<dbReference type="InterPro" id="IPR006994">
    <property type="entry name" value="TCF25/Rqc1"/>
</dbReference>
<dbReference type="PANTHER" id="PTHR22684">
    <property type="entry name" value="NULP1-RELATED"/>
    <property type="match status" value="1"/>
</dbReference>
<accession>A0A177ACI3</accession>
<organism evidence="2">
    <name type="scientific">Pseudogymnoascus destructans</name>
    <dbReference type="NCBI Taxonomy" id="655981"/>
    <lineage>
        <taxon>Eukaryota</taxon>
        <taxon>Fungi</taxon>
        <taxon>Dikarya</taxon>
        <taxon>Ascomycota</taxon>
        <taxon>Pezizomycotina</taxon>
        <taxon>Leotiomycetes</taxon>
        <taxon>Thelebolales</taxon>
        <taxon>Thelebolaceae</taxon>
        <taxon>Pseudogymnoascus</taxon>
    </lineage>
</organism>
<evidence type="ECO:0000313" key="2">
    <source>
        <dbReference type="EMBL" id="OAF59510.1"/>
    </source>
</evidence>
<dbReference type="eggNOG" id="KOG2422">
    <property type="taxonomic scope" value="Eukaryota"/>
</dbReference>
<feature type="region of interest" description="Disordered" evidence="1">
    <location>
        <begin position="721"/>
        <end position="778"/>
    </location>
</feature>
<dbReference type="EMBL" id="KV441393">
    <property type="protein sequence ID" value="OAF59510.1"/>
    <property type="molecule type" value="Genomic_DNA"/>
</dbReference>
<gene>
    <name evidence="2" type="ORF">VC83_04095</name>
</gene>
<feature type="compositionally biased region" description="Basic and acidic residues" evidence="1">
    <location>
        <begin position="750"/>
        <end position="778"/>
    </location>
</feature>
<dbReference type="Proteomes" id="UP000077154">
    <property type="component" value="Unassembled WGS sequence"/>
</dbReference>
<dbReference type="AlphaFoldDB" id="A0A177ACI3"/>
<feature type="region of interest" description="Disordered" evidence="1">
    <location>
        <begin position="1"/>
        <end position="116"/>
    </location>
</feature>
<proteinExistence type="predicted"/>
<dbReference type="GO" id="GO:1990116">
    <property type="term" value="P:ribosome-associated ubiquitin-dependent protein catabolic process"/>
    <property type="evidence" value="ECO:0007669"/>
    <property type="project" value="TreeGrafter"/>
</dbReference>
<feature type="compositionally biased region" description="Basic and acidic residues" evidence="1">
    <location>
        <begin position="11"/>
        <end position="24"/>
    </location>
</feature>
<reference evidence="2" key="1">
    <citation type="submission" date="2016-03" db="EMBL/GenBank/DDBJ databases">
        <title>Updated assembly of Pseudogymnoascus destructans, the fungus causing white-nose syndrome of bats.</title>
        <authorList>
            <person name="Palmer J.M."/>
            <person name="Drees K.P."/>
            <person name="Foster J.T."/>
            <person name="Lindner D.L."/>
        </authorList>
    </citation>
    <scope>NUCLEOTIDE SEQUENCE [LARGE SCALE GENOMIC DNA]</scope>
    <source>
        <strain evidence="2">20631-21</strain>
    </source>
</reference>
<evidence type="ECO:0008006" key="3">
    <source>
        <dbReference type="Google" id="ProtNLM"/>
    </source>
</evidence>
<dbReference type="Pfam" id="PF04910">
    <property type="entry name" value="Tcf25"/>
    <property type="match status" value="1"/>
</dbReference>
<name>A0A177ACI3_9PEZI</name>
<dbReference type="GO" id="GO:1990112">
    <property type="term" value="C:RQC complex"/>
    <property type="evidence" value="ECO:0007669"/>
    <property type="project" value="TreeGrafter"/>
</dbReference>
<dbReference type="GeneID" id="36287168"/>
<feature type="compositionally biased region" description="Basic residues" evidence="1">
    <location>
        <begin position="84"/>
        <end position="98"/>
    </location>
</feature>
<evidence type="ECO:0000256" key="1">
    <source>
        <dbReference type="SAM" id="MobiDB-lite"/>
    </source>
</evidence>
<dbReference type="GO" id="GO:0072344">
    <property type="term" value="P:rescue of stalled ribosome"/>
    <property type="evidence" value="ECO:0007669"/>
    <property type="project" value="TreeGrafter"/>
</dbReference>